<dbReference type="InterPro" id="IPR000169">
    <property type="entry name" value="Pept_cys_AS"/>
</dbReference>
<dbReference type="PROSITE" id="PS50203">
    <property type="entry name" value="CALPAIN_CAT"/>
    <property type="match status" value="1"/>
</dbReference>
<dbReference type="PRINTS" id="PR00704">
    <property type="entry name" value="CALPAIN"/>
</dbReference>
<dbReference type="GO" id="GO:0006508">
    <property type="term" value="P:proteolysis"/>
    <property type="evidence" value="ECO:0007669"/>
    <property type="project" value="UniProtKB-KW"/>
</dbReference>
<name>A0A9D3YIL6_DREPO</name>
<keyword evidence="3" id="KW-0378">Hydrolase</keyword>
<reference evidence="9" key="2">
    <citation type="submission" date="2020-11" db="EMBL/GenBank/DDBJ databases">
        <authorList>
            <person name="McCartney M.A."/>
            <person name="Auch B."/>
            <person name="Kono T."/>
            <person name="Mallez S."/>
            <person name="Becker A."/>
            <person name="Gohl D.M."/>
            <person name="Silverstein K.A.T."/>
            <person name="Koren S."/>
            <person name="Bechman K.B."/>
            <person name="Herman A."/>
            <person name="Abrahante J.E."/>
            <person name="Garbe J."/>
        </authorList>
    </citation>
    <scope>NUCLEOTIDE SEQUENCE</scope>
    <source>
        <strain evidence="9">Duluth1</strain>
        <tissue evidence="9">Whole animal</tissue>
    </source>
</reference>
<accession>A0A9D3YIL6</accession>
<evidence type="ECO:0000256" key="6">
    <source>
        <dbReference type="PROSITE-ProRule" id="PRU00239"/>
    </source>
</evidence>
<dbReference type="InterPro" id="IPR038765">
    <property type="entry name" value="Papain-like_cys_pep_sf"/>
</dbReference>
<dbReference type="PANTHER" id="PTHR10183">
    <property type="entry name" value="CALPAIN"/>
    <property type="match status" value="1"/>
</dbReference>
<feature type="active site" evidence="5">
    <location>
        <position position="31"/>
    </location>
</feature>
<comment type="caution">
    <text evidence="9">The sequence shown here is derived from an EMBL/GenBank/DDBJ whole genome shotgun (WGS) entry which is preliminary data.</text>
</comment>
<comment type="similarity">
    <text evidence="1">Belongs to the peptidase C2 family.</text>
</comment>
<dbReference type="PROSITE" id="PS00139">
    <property type="entry name" value="THIOL_PROTEASE_CYS"/>
    <property type="match status" value="1"/>
</dbReference>
<evidence type="ECO:0000256" key="7">
    <source>
        <dbReference type="SAM" id="MobiDB-lite"/>
    </source>
</evidence>
<organism evidence="9 10">
    <name type="scientific">Dreissena polymorpha</name>
    <name type="common">Zebra mussel</name>
    <name type="synonym">Mytilus polymorpha</name>
    <dbReference type="NCBI Taxonomy" id="45954"/>
    <lineage>
        <taxon>Eukaryota</taxon>
        <taxon>Metazoa</taxon>
        <taxon>Spiralia</taxon>
        <taxon>Lophotrochozoa</taxon>
        <taxon>Mollusca</taxon>
        <taxon>Bivalvia</taxon>
        <taxon>Autobranchia</taxon>
        <taxon>Heteroconchia</taxon>
        <taxon>Euheterodonta</taxon>
        <taxon>Imparidentia</taxon>
        <taxon>Neoheterodontei</taxon>
        <taxon>Myida</taxon>
        <taxon>Dreissenoidea</taxon>
        <taxon>Dreissenidae</taxon>
        <taxon>Dreissena</taxon>
    </lineage>
</organism>
<dbReference type="Pfam" id="PF00648">
    <property type="entry name" value="Peptidase_C2"/>
    <property type="match status" value="1"/>
</dbReference>
<dbReference type="InterPro" id="IPR022684">
    <property type="entry name" value="Calpain_cysteine_protease"/>
</dbReference>
<evidence type="ECO:0000256" key="5">
    <source>
        <dbReference type="PIRSR" id="PIRSR622684-1"/>
    </source>
</evidence>
<dbReference type="Gene3D" id="3.90.70.10">
    <property type="entry name" value="Cysteine proteinases"/>
    <property type="match status" value="1"/>
</dbReference>
<gene>
    <name evidence="9" type="ORF">DPMN_074429</name>
</gene>
<dbReference type="PANTHER" id="PTHR10183:SF433">
    <property type="entry name" value="CALPAIN-A-RELATED"/>
    <property type="match status" value="1"/>
</dbReference>
<dbReference type="SMART" id="SM00230">
    <property type="entry name" value="CysPc"/>
    <property type="match status" value="1"/>
</dbReference>
<dbReference type="AlphaFoldDB" id="A0A9D3YIL6"/>
<dbReference type="GO" id="GO:0004198">
    <property type="term" value="F:calcium-dependent cysteine-type endopeptidase activity"/>
    <property type="evidence" value="ECO:0007669"/>
    <property type="project" value="InterPro"/>
</dbReference>
<evidence type="ECO:0000313" key="10">
    <source>
        <dbReference type="Proteomes" id="UP000828390"/>
    </source>
</evidence>
<keyword evidence="4" id="KW-0788">Thiol protease</keyword>
<evidence type="ECO:0000256" key="2">
    <source>
        <dbReference type="ARBA" id="ARBA00022670"/>
    </source>
</evidence>
<proteinExistence type="inferred from homology"/>
<dbReference type="GO" id="GO:0005737">
    <property type="term" value="C:cytoplasm"/>
    <property type="evidence" value="ECO:0007669"/>
    <property type="project" value="TreeGrafter"/>
</dbReference>
<keyword evidence="10" id="KW-1185">Reference proteome</keyword>
<dbReference type="EMBL" id="JAIWYP010000015">
    <property type="protein sequence ID" value="KAH3699473.1"/>
    <property type="molecule type" value="Genomic_DNA"/>
</dbReference>
<dbReference type="CDD" id="cd00044">
    <property type="entry name" value="CysPc"/>
    <property type="match status" value="1"/>
</dbReference>
<protein>
    <recommendedName>
        <fullName evidence="8">Calpain catalytic domain-containing protein</fullName>
    </recommendedName>
</protein>
<evidence type="ECO:0000256" key="4">
    <source>
        <dbReference type="ARBA" id="ARBA00022807"/>
    </source>
</evidence>
<dbReference type="InterPro" id="IPR001300">
    <property type="entry name" value="Peptidase_C2_calpain_cat"/>
</dbReference>
<dbReference type="Proteomes" id="UP000828390">
    <property type="component" value="Unassembled WGS sequence"/>
</dbReference>
<comment type="caution">
    <text evidence="6">Lacks conserved residue(s) required for the propagation of feature annotation.</text>
</comment>
<reference evidence="9" key="1">
    <citation type="journal article" date="2019" name="bioRxiv">
        <title>The Genome of the Zebra Mussel, Dreissena polymorpha: A Resource for Invasive Species Research.</title>
        <authorList>
            <person name="McCartney M.A."/>
            <person name="Auch B."/>
            <person name="Kono T."/>
            <person name="Mallez S."/>
            <person name="Zhang Y."/>
            <person name="Obille A."/>
            <person name="Becker A."/>
            <person name="Abrahante J.E."/>
            <person name="Garbe J."/>
            <person name="Badalamenti J.P."/>
            <person name="Herman A."/>
            <person name="Mangelson H."/>
            <person name="Liachko I."/>
            <person name="Sullivan S."/>
            <person name="Sone E.D."/>
            <person name="Koren S."/>
            <person name="Silverstein K.A.T."/>
            <person name="Beckman K.B."/>
            <person name="Gohl D.M."/>
        </authorList>
    </citation>
    <scope>NUCLEOTIDE SEQUENCE</scope>
    <source>
        <strain evidence="9">Duluth1</strain>
        <tissue evidence="9">Whole animal</tissue>
    </source>
</reference>
<keyword evidence="2" id="KW-0645">Protease</keyword>
<feature type="compositionally biased region" description="Polar residues" evidence="7">
    <location>
        <begin position="225"/>
        <end position="236"/>
    </location>
</feature>
<evidence type="ECO:0000256" key="3">
    <source>
        <dbReference type="ARBA" id="ARBA00022801"/>
    </source>
</evidence>
<feature type="region of interest" description="Disordered" evidence="7">
    <location>
        <begin position="219"/>
        <end position="244"/>
    </location>
</feature>
<dbReference type="SUPFAM" id="SSF54001">
    <property type="entry name" value="Cysteine proteinases"/>
    <property type="match status" value="1"/>
</dbReference>
<evidence type="ECO:0000313" key="9">
    <source>
        <dbReference type="EMBL" id="KAH3699473.1"/>
    </source>
</evidence>
<feature type="domain" description="Calpain catalytic" evidence="8">
    <location>
        <begin position="11"/>
        <end position="208"/>
    </location>
</feature>
<evidence type="ECO:0000256" key="1">
    <source>
        <dbReference type="ARBA" id="ARBA00007623"/>
    </source>
</evidence>
<sequence>MKASRGDLQGPQYVTGGASRFDVQQGELGDCWLLAAVASLTCNTPLLNRVIMPEQNCVSNYFGIFRFRFWHHGEWIMVVVDDRLPTYYEKLFFMHSKDKNEFWSALLVKAYAKLSGSYECLKGGSTSEAMEDFTGGVTESVDLKKAPTNLLNIMMKAHERGSLMGCSIDADPNQLEAILSNGLVMHTLPQVSNWWRFRHPRSVERSPWCVCAIPGAMRASGKGPGQTSLKSGNTSLPMRRKPLG</sequence>
<evidence type="ECO:0000259" key="8">
    <source>
        <dbReference type="PROSITE" id="PS50203"/>
    </source>
</evidence>